<gene>
    <name evidence="2" type="ORF">ENN90_07155</name>
</gene>
<accession>A0A831LB12</accession>
<dbReference type="Proteomes" id="UP000886047">
    <property type="component" value="Unassembled WGS sequence"/>
</dbReference>
<dbReference type="EMBL" id="DSDK01000392">
    <property type="protein sequence ID" value="HDR51384.1"/>
    <property type="molecule type" value="Genomic_DNA"/>
</dbReference>
<evidence type="ECO:0000259" key="1">
    <source>
        <dbReference type="Pfam" id="PF01642"/>
    </source>
</evidence>
<dbReference type="PANTHER" id="PTHR48101">
    <property type="entry name" value="METHYLMALONYL-COA MUTASE, MITOCHONDRIAL-RELATED"/>
    <property type="match status" value="1"/>
</dbReference>
<reference evidence="2" key="1">
    <citation type="journal article" date="2020" name="mSystems">
        <title>Genome- and Community-Level Interaction Insights into Carbon Utilization and Element Cycling Functions of Hydrothermarchaeota in Hydrothermal Sediment.</title>
        <authorList>
            <person name="Zhou Z."/>
            <person name="Liu Y."/>
            <person name="Xu W."/>
            <person name="Pan J."/>
            <person name="Luo Z.H."/>
            <person name="Li M."/>
        </authorList>
    </citation>
    <scope>NUCLEOTIDE SEQUENCE [LARGE SCALE GENOMIC DNA]</scope>
    <source>
        <strain evidence="2">SpSt-1217</strain>
    </source>
</reference>
<dbReference type="Pfam" id="PF01642">
    <property type="entry name" value="MM_CoA_mutase"/>
    <property type="match status" value="1"/>
</dbReference>
<protein>
    <submittedName>
        <fullName evidence="2">Methylmalonyl-CoA mutase small subunit</fullName>
    </submittedName>
</protein>
<feature type="domain" description="Methylmalonyl-CoA mutase alpha/beta chain catalytic" evidence="1">
    <location>
        <begin position="40"/>
        <end position="125"/>
    </location>
</feature>
<comment type="caution">
    <text evidence="2">The sequence shown here is derived from an EMBL/GenBank/DDBJ whole genome shotgun (WGS) entry which is preliminary data.</text>
</comment>
<dbReference type="InterPro" id="IPR016176">
    <property type="entry name" value="Cbl-dep_enz_cat"/>
</dbReference>
<dbReference type="GO" id="GO:0016866">
    <property type="term" value="F:intramolecular transferase activity"/>
    <property type="evidence" value="ECO:0007669"/>
    <property type="project" value="InterPro"/>
</dbReference>
<feature type="non-terminal residue" evidence="2">
    <location>
        <position position="145"/>
    </location>
</feature>
<name>A0A831LB12_9BACT</name>
<organism evidence="2">
    <name type="scientific">Mariniphaga anaerophila</name>
    <dbReference type="NCBI Taxonomy" id="1484053"/>
    <lineage>
        <taxon>Bacteria</taxon>
        <taxon>Pseudomonadati</taxon>
        <taxon>Bacteroidota</taxon>
        <taxon>Bacteroidia</taxon>
        <taxon>Marinilabiliales</taxon>
        <taxon>Prolixibacteraceae</taxon>
        <taxon>Mariniphaga</taxon>
    </lineage>
</organism>
<sequence length="145" mass="16671">MADKDQKLFSDFPPVSTEAWEARINADLKGKDYERALVWRTYEGINVKPYYRRENLEGLDYLNALPGEFPFVRGNKKSGNDWFIRQDIFVKDFAEANKKALNILGKGVNSLGFYFDCNTKITKDDLAMLLKDICLEAAEINFVCP</sequence>
<dbReference type="AlphaFoldDB" id="A0A831LB12"/>
<evidence type="ECO:0000313" key="2">
    <source>
        <dbReference type="EMBL" id="HDR51384.1"/>
    </source>
</evidence>
<dbReference type="InterPro" id="IPR006099">
    <property type="entry name" value="MeMalonylCoA_mutase_a/b_cat"/>
</dbReference>
<dbReference type="GO" id="GO:0031419">
    <property type="term" value="F:cobalamin binding"/>
    <property type="evidence" value="ECO:0007669"/>
    <property type="project" value="InterPro"/>
</dbReference>
<dbReference type="Gene3D" id="3.20.20.240">
    <property type="entry name" value="Methylmalonyl-CoA mutase"/>
    <property type="match status" value="1"/>
</dbReference>
<dbReference type="PANTHER" id="PTHR48101:SF1">
    <property type="entry name" value="METHYLMALONYL-COA MUTASE, LARGE SUBUNIT"/>
    <property type="match status" value="1"/>
</dbReference>
<proteinExistence type="predicted"/>
<dbReference type="SUPFAM" id="SSF51703">
    <property type="entry name" value="Cobalamin (vitamin B12)-dependent enzymes"/>
    <property type="match status" value="1"/>
</dbReference>